<dbReference type="Pfam" id="PF21687">
    <property type="entry name" value="T2SSK_1st"/>
    <property type="match status" value="1"/>
</dbReference>
<keyword evidence="5 10" id="KW-0997">Cell inner membrane</keyword>
<keyword evidence="7" id="KW-0653">Protein transport</keyword>
<evidence type="ECO:0000259" key="11">
    <source>
        <dbReference type="Pfam" id="PF03934"/>
    </source>
</evidence>
<dbReference type="GO" id="GO:0009306">
    <property type="term" value="P:protein secretion"/>
    <property type="evidence" value="ECO:0007669"/>
    <property type="project" value="InterPro"/>
</dbReference>
<gene>
    <name evidence="13" type="ORF">CP98_02897</name>
</gene>
<accession>A0A084EJC0</accession>
<dbReference type="InterPro" id="IPR038072">
    <property type="entry name" value="GspK_central_sf"/>
</dbReference>
<dbReference type="STRING" id="13690.AX777_21785"/>
<evidence type="ECO:0000256" key="5">
    <source>
        <dbReference type="ARBA" id="ARBA00022519"/>
    </source>
</evidence>
<evidence type="ECO:0000256" key="8">
    <source>
        <dbReference type="ARBA" id="ARBA00022989"/>
    </source>
</evidence>
<evidence type="ECO:0000256" key="1">
    <source>
        <dbReference type="ARBA" id="ARBA00004533"/>
    </source>
</evidence>
<evidence type="ECO:0000313" key="13">
    <source>
        <dbReference type="EMBL" id="KEZ18062.1"/>
    </source>
</evidence>
<dbReference type="EMBL" id="JGVR01000018">
    <property type="protein sequence ID" value="KEZ18062.1"/>
    <property type="molecule type" value="Genomic_DNA"/>
</dbReference>
<keyword evidence="9 10" id="KW-0472">Membrane</keyword>
<evidence type="ECO:0000256" key="6">
    <source>
        <dbReference type="ARBA" id="ARBA00022692"/>
    </source>
</evidence>
<protein>
    <recommendedName>
        <fullName evidence="10">Type II secretion system protein K</fullName>
    </recommendedName>
</protein>
<dbReference type="PANTHER" id="PTHR38831">
    <property type="entry name" value="TYPE II SECRETION SYSTEM PROTEIN K"/>
    <property type="match status" value="1"/>
</dbReference>
<keyword evidence="8" id="KW-1133">Transmembrane helix</keyword>
<comment type="caution">
    <text evidence="13">The sequence shown here is derived from an EMBL/GenBank/DDBJ whole genome shotgun (WGS) entry which is preliminary data.</text>
</comment>
<comment type="similarity">
    <text evidence="2 10">Belongs to the GSP K family.</text>
</comment>
<dbReference type="NCBIfam" id="NF037980">
    <property type="entry name" value="T2SS_GspK"/>
    <property type="match status" value="1"/>
</dbReference>
<evidence type="ECO:0000256" key="3">
    <source>
        <dbReference type="ARBA" id="ARBA00022448"/>
    </source>
</evidence>
<feature type="domain" description="T2SS protein K first SAM-like" evidence="12">
    <location>
        <begin position="108"/>
        <end position="217"/>
    </location>
</feature>
<dbReference type="eggNOG" id="COG3156">
    <property type="taxonomic scope" value="Bacteria"/>
</dbReference>
<dbReference type="InterPro" id="IPR045584">
    <property type="entry name" value="Pilin-like"/>
</dbReference>
<keyword evidence="3 10" id="KW-0813">Transport</keyword>
<keyword evidence="4 10" id="KW-1003">Cell membrane</keyword>
<proteinExistence type="inferred from homology"/>
<comment type="subcellular location">
    <subcellularLocation>
        <location evidence="1 10">Cell inner membrane</location>
    </subcellularLocation>
</comment>
<dbReference type="GO" id="GO:0005886">
    <property type="term" value="C:plasma membrane"/>
    <property type="evidence" value="ECO:0007669"/>
    <property type="project" value="UniProtKB-SubCell"/>
</dbReference>
<organism evidence="13 14">
    <name type="scientific">Sphingobium yanoikuyae</name>
    <name type="common">Sphingomonas yanoikuyae</name>
    <dbReference type="NCBI Taxonomy" id="13690"/>
    <lineage>
        <taxon>Bacteria</taxon>
        <taxon>Pseudomonadati</taxon>
        <taxon>Pseudomonadota</taxon>
        <taxon>Alphaproteobacteria</taxon>
        <taxon>Sphingomonadales</taxon>
        <taxon>Sphingomonadaceae</taxon>
        <taxon>Sphingobium</taxon>
    </lineage>
</organism>
<name>A0A084EJC0_SPHYA</name>
<evidence type="ECO:0000256" key="7">
    <source>
        <dbReference type="ARBA" id="ARBA00022927"/>
    </source>
</evidence>
<reference evidence="13 14" key="1">
    <citation type="submission" date="2014-03" db="EMBL/GenBank/DDBJ databases">
        <title>Genome sequence of Sphingobium yanoikuyae B1.</title>
        <authorList>
            <person name="Gan H.M."/>
            <person name="Gan H.Y."/>
            <person name="Savka M.A."/>
        </authorList>
    </citation>
    <scope>NUCLEOTIDE SEQUENCE [LARGE SCALE GENOMIC DNA]</scope>
    <source>
        <strain evidence="13 14">B1</strain>
    </source>
</reference>
<evidence type="ECO:0000313" key="14">
    <source>
        <dbReference type="Proteomes" id="UP000028534"/>
    </source>
</evidence>
<evidence type="ECO:0000256" key="10">
    <source>
        <dbReference type="PIRNR" id="PIRNR002786"/>
    </source>
</evidence>
<dbReference type="Proteomes" id="UP000028534">
    <property type="component" value="Unassembled WGS sequence"/>
</dbReference>
<dbReference type="InterPro" id="IPR049179">
    <property type="entry name" value="T2SSK_SAM-like_2nd"/>
</dbReference>
<dbReference type="Gene3D" id="3.30.1300.30">
    <property type="entry name" value="GSPII I/J protein-like"/>
    <property type="match status" value="1"/>
</dbReference>
<dbReference type="RefSeq" id="WP_037520364.1">
    <property type="nucleotide sequence ID" value="NZ_JGVR01000018.1"/>
</dbReference>
<dbReference type="SUPFAM" id="SSF54523">
    <property type="entry name" value="Pili subunits"/>
    <property type="match status" value="1"/>
</dbReference>
<evidence type="ECO:0000256" key="4">
    <source>
        <dbReference type="ARBA" id="ARBA00022475"/>
    </source>
</evidence>
<dbReference type="PIRSF" id="PIRSF002786">
    <property type="entry name" value="XcpX"/>
    <property type="match status" value="1"/>
</dbReference>
<evidence type="ECO:0000256" key="9">
    <source>
        <dbReference type="ARBA" id="ARBA00023136"/>
    </source>
</evidence>
<dbReference type="PANTHER" id="PTHR38831:SF1">
    <property type="entry name" value="TYPE II SECRETION SYSTEM PROTEIN K-RELATED"/>
    <property type="match status" value="1"/>
</dbReference>
<sequence>MRRPDPNRPEERGAALLTVLLLVAVMAVVAATALERVALATRMTGNGGAVDQGRAFADAGMVIARLKIGDLVAASPGKTTLAGNWMGTPQAIPVPGGMATARVTDGSNCFNLNSVVAGNNENSLKVRPVAVSQFQALLQALGVDVRQAQVAAASLADWIDTDSVPQPGGAEDETYARAARPYRTANRFMVDASELRAVNGITPAVYDLVRPWVCALPVSDMSPININTLLPDQAPLFAMLLPGQLSVAQARQLLAQRPAEGYGSIPQFWQAPSLVGLSPLTEVAEQVKLTTGFFRVDVSVNVGGTQVVERGLIDARQPPIRLVRRDWGVGA</sequence>
<dbReference type="InterPro" id="IPR005628">
    <property type="entry name" value="GspK"/>
</dbReference>
<dbReference type="PATRIC" id="fig|13690.10.peg.2975"/>
<dbReference type="Pfam" id="PF03934">
    <property type="entry name" value="T2SSK"/>
    <property type="match status" value="1"/>
</dbReference>
<feature type="domain" description="T2SS protein K second SAM-like" evidence="11">
    <location>
        <begin position="224"/>
        <end position="285"/>
    </location>
</feature>
<evidence type="ECO:0000259" key="12">
    <source>
        <dbReference type="Pfam" id="PF21687"/>
    </source>
</evidence>
<dbReference type="AlphaFoldDB" id="A0A084EJC0"/>
<evidence type="ECO:0000256" key="2">
    <source>
        <dbReference type="ARBA" id="ARBA00007246"/>
    </source>
</evidence>
<dbReference type="InterPro" id="IPR049031">
    <property type="entry name" value="T2SSK_SAM-like_1st"/>
</dbReference>
<dbReference type="Gene3D" id="1.10.40.60">
    <property type="entry name" value="EpsJ-like"/>
    <property type="match status" value="2"/>
</dbReference>
<keyword evidence="6" id="KW-0812">Transmembrane</keyword>
<dbReference type="SUPFAM" id="SSF158544">
    <property type="entry name" value="GspK insert domain-like"/>
    <property type="match status" value="2"/>
</dbReference>